<dbReference type="InterPro" id="IPR000524">
    <property type="entry name" value="Tscrpt_reg_HTH_GntR"/>
</dbReference>
<dbReference type="CDD" id="cd07377">
    <property type="entry name" value="WHTH_GntR"/>
    <property type="match status" value="1"/>
</dbReference>
<keyword evidence="1" id="KW-0805">Transcription regulation</keyword>
<dbReference type="OrthoDB" id="3575876at2"/>
<keyword evidence="2" id="KW-0238">DNA-binding</keyword>
<dbReference type="InterPro" id="IPR011711">
    <property type="entry name" value="GntR_C"/>
</dbReference>
<sequence>MATQDVPDPDPSAKRGSSARAHQLVIDHIEALIRHGSLQRGDRLPGERQLADMLGVSRASVREAVRSLRAIGVLAERTTAGPESGAALASGPSDALTSMLRLHIALSNFTETEVVRTRLMVEQWAAREAAVLASREDIQQLEGVLEEMERPGIDRARFNALDSSFHAGIALTCQNRLLGCLAGALRDAVERHRLDAMQALGPWEQVAADLRAQHREILTFIAAARPEAAAEALHHHLGYMHPAIVDASRRGIPHRGS</sequence>
<keyword evidence="3" id="KW-0804">Transcription</keyword>
<dbReference type="SUPFAM" id="SSF46785">
    <property type="entry name" value="Winged helix' DNA-binding domain"/>
    <property type="match status" value="1"/>
</dbReference>
<dbReference type="Pfam" id="PF07729">
    <property type="entry name" value="FCD"/>
    <property type="match status" value="1"/>
</dbReference>
<evidence type="ECO:0000256" key="3">
    <source>
        <dbReference type="ARBA" id="ARBA00023163"/>
    </source>
</evidence>
<dbReference type="KEGG" id="pdx:Psed_6786"/>
<evidence type="ECO:0000256" key="2">
    <source>
        <dbReference type="ARBA" id="ARBA00023125"/>
    </source>
</evidence>
<evidence type="ECO:0000313" key="7">
    <source>
        <dbReference type="Proteomes" id="UP000007809"/>
    </source>
</evidence>
<dbReference type="PANTHER" id="PTHR43537:SF5">
    <property type="entry name" value="UXU OPERON TRANSCRIPTIONAL REGULATOR"/>
    <property type="match status" value="1"/>
</dbReference>
<feature type="domain" description="HTH gntR-type" evidence="5">
    <location>
        <begin position="19"/>
        <end position="91"/>
    </location>
</feature>
<dbReference type="eggNOG" id="COG2186">
    <property type="taxonomic scope" value="Bacteria"/>
</dbReference>
<dbReference type="Gene3D" id="1.20.120.530">
    <property type="entry name" value="GntR ligand-binding domain-like"/>
    <property type="match status" value="1"/>
</dbReference>
<dbReference type="EMBL" id="CP002594">
    <property type="protein sequence ID" value="AEA28863.1"/>
    <property type="molecule type" value="Genomic_DNA"/>
</dbReference>
<dbReference type="HOGENOM" id="CLU_017584_9_0_11"/>
<dbReference type="Pfam" id="PF00392">
    <property type="entry name" value="GntR"/>
    <property type="match status" value="1"/>
</dbReference>
<evidence type="ECO:0000256" key="4">
    <source>
        <dbReference type="SAM" id="MobiDB-lite"/>
    </source>
</evidence>
<dbReference type="AlphaFoldDB" id="F2L6G9"/>
<evidence type="ECO:0000313" key="6">
    <source>
        <dbReference type="EMBL" id="AEA28863.1"/>
    </source>
</evidence>
<dbReference type="InterPro" id="IPR036388">
    <property type="entry name" value="WH-like_DNA-bd_sf"/>
</dbReference>
<dbReference type="Proteomes" id="UP000007809">
    <property type="component" value="Plasmid pPSED01"/>
</dbReference>
<protein>
    <submittedName>
        <fullName evidence="6">GntR domain protein</fullName>
    </submittedName>
</protein>
<dbReference type="SMART" id="SM00345">
    <property type="entry name" value="HTH_GNTR"/>
    <property type="match status" value="1"/>
</dbReference>
<organism evidence="6 7">
    <name type="scientific">Pseudonocardia dioxanivorans (strain ATCC 55486 / DSM 44775 / JCM 13855 / CB1190)</name>
    <dbReference type="NCBI Taxonomy" id="675635"/>
    <lineage>
        <taxon>Bacteria</taxon>
        <taxon>Bacillati</taxon>
        <taxon>Actinomycetota</taxon>
        <taxon>Actinomycetes</taxon>
        <taxon>Pseudonocardiales</taxon>
        <taxon>Pseudonocardiaceae</taxon>
        <taxon>Pseudonocardia</taxon>
    </lineage>
</organism>
<dbReference type="RefSeq" id="WP_013678755.1">
    <property type="nucleotide sequence ID" value="NC_015314.1"/>
</dbReference>
<feature type="region of interest" description="Disordered" evidence="4">
    <location>
        <begin position="1"/>
        <end position="20"/>
    </location>
</feature>
<dbReference type="GO" id="GO:0003700">
    <property type="term" value="F:DNA-binding transcription factor activity"/>
    <property type="evidence" value="ECO:0007669"/>
    <property type="project" value="InterPro"/>
</dbReference>
<dbReference type="Gene3D" id="1.10.10.10">
    <property type="entry name" value="Winged helix-like DNA-binding domain superfamily/Winged helix DNA-binding domain"/>
    <property type="match status" value="1"/>
</dbReference>
<dbReference type="PROSITE" id="PS50949">
    <property type="entry name" value="HTH_GNTR"/>
    <property type="match status" value="1"/>
</dbReference>
<dbReference type="PRINTS" id="PR00035">
    <property type="entry name" value="HTHGNTR"/>
</dbReference>
<dbReference type="SUPFAM" id="SSF48008">
    <property type="entry name" value="GntR ligand-binding domain-like"/>
    <property type="match status" value="1"/>
</dbReference>
<dbReference type="SMART" id="SM00895">
    <property type="entry name" value="FCD"/>
    <property type="match status" value="1"/>
</dbReference>
<dbReference type="GO" id="GO:0003677">
    <property type="term" value="F:DNA binding"/>
    <property type="evidence" value="ECO:0007669"/>
    <property type="project" value="UniProtKB-KW"/>
</dbReference>
<evidence type="ECO:0000259" key="5">
    <source>
        <dbReference type="PROSITE" id="PS50949"/>
    </source>
</evidence>
<evidence type="ECO:0000256" key="1">
    <source>
        <dbReference type="ARBA" id="ARBA00023015"/>
    </source>
</evidence>
<keyword evidence="6" id="KW-0614">Plasmid</keyword>
<accession>F2L6G9</accession>
<dbReference type="InterPro" id="IPR036390">
    <property type="entry name" value="WH_DNA-bd_sf"/>
</dbReference>
<reference evidence="6 7" key="1">
    <citation type="journal article" date="2011" name="J. Bacteriol.">
        <title>Genome sequence of the 1,4-dioxane-degrading Pseudonocardia dioxanivorans strain CB1190.</title>
        <authorList>
            <person name="Sales C.M."/>
            <person name="Mahendra S."/>
            <person name="Grostern A."/>
            <person name="Parales R.E."/>
            <person name="Goodwin L.A."/>
            <person name="Woyke T."/>
            <person name="Nolan M."/>
            <person name="Lapidus A."/>
            <person name="Chertkov O."/>
            <person name="Ovchinnikova G."/>
            <person name="Sczyrba A."/>
            <person name="Alvarez-Cohen L."/>
        </authorList>
    </citation>
    <scope>NUCLEOTIDE SEQUENCE [LARGE SCALE GENOMIC DNA]</scope>
    <source>
        <strain evidence="7">ATCC 55486 / DSM 44775 / JCM 13855 / CB1190</strain>
    </source>
</reference>
<geneLocation type="plasmid" evidence="6 7">
    <name>pPSED01</name>
</geneLocation>
<keyword evidence="7" id="KW-1185">Reference proteome</keyword>
<gene>
    <name evidence="6" type="ordered locus">Psed_6786</name>
</gene>
<dbReference type="PANTHER" id="PTHR43537">
    <property type="entry name" value="TRANSCRIPTIONAL REGULATOR, GNTR FAMILY"/>
    <property type="match status" value="1"/>
</dbReference>
<name>F2L6G9_PSEUX</name>
<proteinExistence type="predicted"/>
<dbReference type="InterPro" id="IPR008920">
    <property type="entry name" value="TF_FadR/GntR_C"/>
</dbReference>